<keyword evidence="2" id="KW-1185">Reference proteome</keyword>
<dbReference type="Proteomes" id="UP000316727">
    <property type="component" value="Unassembled WGS sequence"/>
</dbReference>
<dbReference type="SUPFAM" id="SSF52540">
    <property type="entry name" value="P-loop containing nucleoside triphosphate hydrolases"/>
    <property type="match status" value="1"/>
</dbReference>
<proteinExistence type="predicted"/>
<sequence length="421" mass="48498">MMTKPHPVTSMNACLQTLLSYLHKYKVRYFLLTDFEADFAAGDIDLFVQDNSKAQFEALLKDFGWYKRKEATYHRNHHFYYSPDLQVYLDVKYSLSFASGPDTCYTYTLEREALERAVLNSAGVYRPAGLDAMLLYAAHLAYKERGKLEPKHQAYLRQYLHQYRHELAGPGSNLQEALEQWLAYGSPSSTEKLQQIIAPYFVRHHRQMVRRNKLPKYGYGLKILFLGTDGAGKTTLIKAVEEKINFKAKCLYLGMGENGWTTPITKKLFHYRAGTGLLNKAFNLVKHLVLLPSEFLLRIAPVKSRSRFHVVLIDRFPGTVFVEKKPLSRLLYRAILPKPDLVFFLHASPEVLVQRKPQELTLERSQADLLKFRQVAERVSGGKYISIDTTSISVDEARDKILAEIYKNPKLHHNLLSISYN</sequence>
<accession>A0A501VYM6</accession>
<dbReference type="AlphaFoldDB" id="A0A501VYM6"/>
<organism evidence="1 2">
    <name type="scientific">Pontibacter mangrovi</name>
    <dbReference type="NCBI Taxonomy" id="2589816"/>
    <lineage>
        <taxon>Bacteria</taxon>
        <taxon>Pseudomonadati</taxon>
        <taxon>Bacteroidota</taxon>
        <taxon>Cytophagia</taxon>
        <taxon>Cytophagales</taxon>
        <taxon>Hymenobacteraceae</taxon>
        <taxon>Pontibacter</taxon>
    </lineage>
</organism>
<name>A0A501VYM6_9BACT</name>
<dbReference type="InterPro" id="IPR027417">
    <property type="entry name" value="P-loop_NTPase"/>
</dbReference>
<dbReference type="OrthoDB" id="6494800at2"/>
<evidence type="ECO:0000313" key="1">
    <source>
        <dbReference type="EMBL" id="TPE42519.1"/>
    </source>
</evidence>
<protein>
    <recommendedName>
        <fullName evidence="3">Thymidylate kinase-like domain-containing protein</fullName>
    </recommendedName>
</protein>
<reference evidence="1 2" key="1">
    <citation type="submission" date="2019-06" db="EMBL/GenBank/DDBJ databases">
        <title>A novel bacterium of genus Pontibacter, isolated from marine sediment.</title>
        <authorList>
            <person name="Huang H."/>
            <person name="Mo K."/>
            <person name="Hu Y."/>
        </authorList>
    </citation>
    <scope>NUCLEOTIDE SEQUENCE [LARGE SCALE GENOMIC DNA]</scope>
    <source>
        <strain evidence="1 2">HB172049</strain>
    </source>
</reference>
<comment type="caution">
    <text evidence="1">The sequence shown here is derived from an EMBL/GenBank/DDBJ whole genome shotgun (WGS) entry which is preliminary data.</text>
</comment>
<evidence type="ECO:0000313" key="2">
    <source>
        <dbReference type="Proteomes" id="UP000316727"/>
    </source>
</evidence>
<dbReference type="Gene3D" id="3.40.50.300">
    <property type="entry name" value="P-loop containing nucleotide triphosphate hydrolases"/>
    <property type="match status" value="1"/>
</dbReference>
<evidence type="ECO:0008006" key="3">
    <source>
        <dbReference type="Google" id="ProtNLM"/>
    </source>
</evidence>
<gene>
    <name evidence="1" type="ORF">FJM65_18125</name>
</gene>
<dbReference type="EMBL" id="VFRQ01000012">
    <property type="protein sequence ID" value="TPE42519.1"/>
    <property type="molecule type" value="Genomic_DNA"/>
</dbReference>
<dbReference type="RefSeq" id="WP_140623327.1">
    <property type="nucleotide sequence ID" value="NZ_VFRQ01000012.1"/>
</dbReference>